<dbReference type="PANTHER" id="PTHR35889:SF3">
    <property type="entry name" value="F-BOX DOMAIN-CONTAINING PROTEIN"/>
    <property type="match status" value="1"/>
</dbReference>
<dbReference type="Pfam" id="PF07587">
    <property type="entry name" value="PSD1"/>
    <property type="match status" value="1"/>
</dbReference>
<gene>
    <name evidence="5" type="ORF">ENS64_07230</name>
</gene>
<feature type="chain" id="PRO_5028334828" evidence="2">
    <location>
        <begin position="27"/>
        <end position="645"/>
    </location>
</feature>
<evidence type="ECO:0000313" key="5">
    <source>
        <dbReference type="EMBL" id="HGT39041.1"/>
    </source>
</evidence>
<dbReference type="InterPro" id="IPR022655">
    <property type="entry name" value="DUF1553"/>
</dbReference>
<feature type="domain" description="DUF1549" evidence="3">
    <location>
        <begin position="72"/>
        <end position="252"/>
    </location>
</feature>
<evidence type="ECO:0000259" key="4">
    <source>
        <dbReference type="Pfam" id="PF07587"/>
    </source>
</evidence>
<accession>A0A7C4QHM9</accession>
<evidence type="ECO:0000259" key="3">
    <source>
        <dbReference type="Pfam" id="PF07583"/>
    </source>
</evidence>
<evidence type="ECO:0000256" key="2">
    <source>
        <dbReference type="SAM" id="SignalP"/>
    </source>
</evidence>
<proteinExistence type="predicted"/>
<sequence length="645" mass="73745">MGRMCCGLAVGLGLLLVALIAPEASAQAKGAQGKKSAAKKKSEPPPPVPTRRIEIGRVDPALRPQVLASAARIDQLVEQNYARYKVRPNALTTDEQFVRRVYLDVTGTIPTYNEARRFLLDRDPAKRTRLIDTLLNSREHAGHMYNYWADILRLRDREVTNNAPGRPYNEWVKVSLEKNVPYDQWVYEMLTAEGKYFDNPATGYVLRDSGMPLDLMNNTIRIFLGTQIGCAQCHDHPFDKWKRKEFYEVAAYTFGTATRRSAGDKMFGTGNVVQRLREELKKVDASYDGGGKYNRFLQGNLIEVYANNARLTLPHDYQYDDGKPKDPVRPRTIFDPQPVLGKDDSPRVVFAKWLTSPANPRFATTIANRMWKRLFGVGQIEPVDDIKDSTVAENPELLEFLRSEMVRLRFNLKEFQRILLNTQVYQREATHAEVTPGDEYHFPGPILRRMTAEQVWDSFITLAVWNPEEYQMEPARVQARLLDIDLKTASAEEIYKRDQELREVTSSKVTSARNKDYTYQGVLLARAAELPCPMPQGHFLRQFGQSDRESIEASSTDGSVPQVLQMFNGPITHMILHEKSLMYHTVTKEDKPEERVNVIFLTILSRRPNEDERKAALEEIKAHGNAGYGNVIWALVNTREFLFIQ</sequence>
<reference evidence="5" key="1">
    <citation type="journal article" date="2020" name="mSystems">
        <title>Genome- and Community-Level Interaction Insights into Carbon Utilization and Element Cycling Functions of Hydrothermarchaeota in Hydrothermal Sediment.</title>
        <authorList>
            <person name="Zhou Z."/>
            <person name="Liu Y."/>
            <person name="Xu W."/>
            <person name="Pan J."/>
            <person name="Luo Z.H."/>
            <person name="Li M."/>
        </authorList>
    </citation>
    <scope>NUCLEOTIDE SEQUENCE [LARGE SCALE GENOMIC DNA]</scope>
    <source>
        <strain evidence="5">SpSt-508</strain>
    </source>
</reference>
<protein>
    <submittedName>
        <fullName evidence="5">DUF1549 domain-containing protein</fullName>
    </submittedName>
</protein>
<dbReference type="InterPro" id="IPR011444">
    <property type="entry name" value="DUF1549"/>
</dbReference>
<feature type="signal peptide" evidence="2">
    <location>
        <begin position="1"/>
        <end position="26"/>
    </location>
</feature>
<dbReference type="Pfam" id="PF07583">
    <property type="entry name" value="PSCyt2"/>
    <property type="match status" value="1"/>
</dbReference>
<evidence type="ECO:0000256" key="1">
    <source>
        <dbReference type="SAM" id="MobiDB-lite"/>
    </source>
</evidence>
<dbReference type="AlphaFoldDB" id="A0A7C4QHM9"/>
<feature type="domain" description="DUF1553" evidence="4">
    <location>
        <begin position="347"/>
        <end position="618"/>
    </location>
</feature>
<keyword evidence="2" id="KW-0732">Signal</keyword>
<dbReference type="PANTHER" id="PTHR35889">
    <property type="entry name" value="CYCLOINULO-OLIGOSACCHARIDE FRUCTANOTRANSFERASE-RELATED"/>
    <property type="match status" value="1"/>
</dbReference>
<name>A0A7C4QHM9_9PLAN</name>
<organism evidence="5">
    <name type="scientific">Schlesneria paludicola</name>
    <dbReference type="NCBI Taxonomy" id="360056"/>
    <lineage>
        <taxon>Bacteria</taxon>
        <taxon>Pseudomonadati</taxon>
        <taxon>Planctomycetota</taxon>
        <taxon>Planctomycetia</taxon>
        <taxon>Planctomycetales</taxon>
        <taxon>Planctomycetaceae</taxon>
        <taxon>Schlesneria</taxon>
    </lineage>
</organism>
<feature type="region of interest" description="Disordered" evidence="1">
    <location>
        <begin position="30"/>
        <end position="52"/>
    </location>
</feature>
<dbReference type="EMBL" id="DSVQ01000012">
    <property type="protein sequence ID" value="HGT39041.1"/>
    <property type="molecule type" value="Genomic_DNA"/>
</dbReference>
<comment type="caution">
    <text evidence="5">The sequence shown here is derived from an EMBL/GenBank/DDBJ whole genome shotgun (WGS) entry which is preliminary data.</text>
</comment>